<dbReference type="EMBL" id="QCYY01001398">
    <property type="protein sequence ID" value="ROT78356.1"/>
    <property type="molecule type" value="Genomic_DNA"/>
</dbReference>
<comment type="caution">
    <text evidence="4">The sequence shown here is derived from an EMBL/GenBank/DDBJ whole genome shotgun (WGS) entry which is preliminary data.</text>
</comment>
<reference evidence="4 5" key="2">
    <citation type="submission" date="2019-01" db="EMBL/GenBank/DDBJ databases">
        <title>The decoding of complex shrimp genome reveals the adaptation for benthos swimmer, frequently molting mechanism and breeding impact on genome.</title>
        <authorList>
            <person name="Sun Y."/>
            <person name="Gao Y."/>
            <person name="Yu Y."/>
        </authorList>
    </citation>
    <scope>NUCLEOTIDE SEQUENCE [LARGE SCALE GENOMIC DNA]</scope>
    <source>
        <tissue evidence="4">Muscle</tissue>
    </source>
</reference>
<keyword evidence="5" id="KW-1185">Reference proteome</keyword>
<dbReference type="GO" id="GO:0005975">
    <property type="term" value="P:carbohydrate metabolic process"/>
    <property type="evidence" value="ECO:0007669"/>
    <property type="project" value="InterPro"/>
</dbReference>
<evidence type="ECO:0000256" key="1">
    <source>
        <dbReference type="ARBA" id="ARBA00022676"/>
    </source>
</evidence>
<evidence type="ECO:0000256" key="2">
    <source>
        <dbReference type="ARBA" id="ARBA00022679"/>
    </source>
</evidence>
<dbReference type="InterPro" id="IPR002516">
    <property type="entry name" value="Glyco_trans_11"/>
</dbReference>
<dbReference type="OrthoDB" id="10010525at2759"/>
<evidence type="ECO:0000256" key="3">
    <source>
        <dbReference type="RuleBase" id="RU363129"/>
    </source>
</evidence>
<dbReference type="PANTHER" id="PTHR11927:SF9">
    <property type="entry name" value="L-FUCOSYLTRANSFERASE"/>
    <property type="match status" value="1"/>
</dbReference>
<comment type="subcellular location">
    <subcellularLocation>
        <location evidence="3">Golgi apparatus</location>
        <location evidence="3">Golgi stack membrane</location>
        <topology evidence="3">Single-pass type II membrane protein</topology>
    </subcellularLocation>
</comment>
<dbReference type="AlphaFoldDB" id="A0A423TPH3"/>
<comment type="similarity">
    <text evidence="3">Belongs to the glycosyltransferase 11 family.</text>
</comment>
<dbReference type="UniPathway" id="UPA00378"/>
<proteinExistence type="inferred from homology"/>
<organism evidence="4 5">
    <name type="scientific">Penaeus vannamei</name>
    <name type="common">Whiteleg shrimp</name>
    <name type="synonym">Litopenaeus vannamei</name>
    <dbReference type="NCBI Taxonomy" id="6689"/>
    <lineage>
        <taxon>Eukaryota</taxon>
        <taxon>Metazoa</taxon>
        <taxon>Ecdysozoa</taxon>
        <taxon>Arthropoda</taxon>
        <taxon>Crustacea</taxon>
        <taxon>Multicrustacea</taxon>
        <taxon>Malacostraca</taxon>
        <taxon>Eumalacostraca</taxon>
        <taxon>Eucarida</taxon>
        <taxon>Decapoda</taxon>
        <taxon>Dendrobranchiata</taxon>
        <taxon>Penaeoidea</taxon>
        <taxon>Penaeidae</taxon>
        <taxon>Penaeus</taxon>
    </lineage>
</organism>
<dbReference type="GO" id="GO:0008107">
    <property type="term" value="F:galactoside 2-alpha-L-fucosyltransferase activity"/>
    <property type="evidence" value="ECO:0007669"/>
    <property type="project" value="InterPro"/>
</dbReference>
<dbReference type="EC" id="2.4.1.-" evidence="3"/>
<comment type="pathway">
    <text evidence="3">Protein modification; protein glycosylation.</text>
</comment>
<sequence length="403" mass="44172">MARNLLAVKAFLCVLVLTSGGYLYLNDMLGSRAARLFQLAEGLTPPPRLGEMYDVVEMSDLAPVTSVPPTNATPVTLIPPTNTTPVTLIPPTNTAPITLIPPSRRVRYANLSGLGFPLPVLTCQPKGRLGNLMGEYATLWSLRRSYHVTALVSPKMKTSLRMFPSLSLPALGAPAAPPGAPGPSPRQHPRVEWRKVGRSGGSYYNFSLVETAAAGLLGPHHFQIQNSPFEMQLFGRFKDDLRREFTFSEGLRDQAQRFLSQVKQGQRARGVPGAEPMWVGLHKLFRGGLPGVGFLERAMAHFREKLGGGVAFVAASDDPRFIKATLSRHADVYFAPGKPPELDMAVLASCNHSIITLGSFSFWTGFLTGGEVVYPDVRFRRPYRFARKMYEAAHLDNFTPLPA</sequence>
<keyword evidence="3" id="KW-0812">Transmembrane</keyword>
<protein>
    <recommendedName>
        <fullName evidence="3">L-Fucosyltransferase</fullName>
        <ecNumber evidence="3">2.4.1.-</ecNumber>
    </recommendedName>
</protein>
<evidence type="ECO:0000313" key="4">
    <source>
        <dbReference type="EMBL" id="ROT78356.1"/>
    </source>
</evidence>
<dbReference type="Pfam" id="PF01531">
    <property type="entry name" value="Glyco_transf_11"/>
    <property type="match status" value="1"/>
</dbReference>
<reference evidence="4 5" key="1">
    <citation type="submission" date="2018-04" db="EMBL/GenBank/DDBJ databases">
        <authorList>
            <person name="Zhang X."/>
            <person name="Yuan J."/>
            <person name="Li F."/>
            <person name="Xiang J."/>
        </authorList>
    </citation>
    <scope>NUCLEOTIDE SEQUENCE [LARGE SCALE GENOMIC DNA]</scope>
    <source>
        <tissue evidence="4">Muscle</tissue>
    </source>
</reference>
<keyword evidence="3" id="KW-0735">Signal-anchor</keyword>
<evidence type="ECO:0000313" key="5">
    <source>
        <dbReference type="Proteomes" id="UP000283509"/>
    </source>
</evidence>
<dbReference type="GO" id="GO:0032580">
    <property type="term" value="C:Golgi cisterna membrane"/>
    <property type="evidence" value="ECO:0007669"/>
    <property type="project" value="UniProtKB-SubCell"/>
</dbReference>
<accession>A0A423TPH3</accession>
<keyword evidence="1 3" id="KW-0328">Glycosyltransferase</keyword>
<keyword evidence="2 3" id="KW-0808">Transferase</keyword>
<dbReference type="STRING" id="6689.A0A423TPH3"/>
<name>A0A423TPH3_PENVA</name>
<keyword evidence="3" id="KW-0333">Golgi apparatus</keyword>
<gene>
    <name evidence="4" type="ORF">C7M84_002941</name>
</gene>
<dbReference type="PANTHER" id="PTHR11927">
    <property type="entry name" value="GALACTOSIDE 2-L-FUCOSYLTRANSFERASE"/>
    <property type="match status" value="1"/>
</dbReference>
<keyword evidence="3" id="KW-0325">Glycoprotein</keyword>
<dbReference type="Proteomes" id="UP000283509">
    <property type="component" value="Unassembled WGS sequence"/>
</dbReference>